<accession>V9VY64</accession>
<reference evidence="1 2" key="1">
    <citation type="submission" date="2013-09" db="EMBL/GenBank/DDBJ databases">
        <authorList>
            <consortium name="DOE Joint Genome Institute"/>
            <person name="Klenk H.-P."/>
            <person name="Huntemann M."/>
            <person name="Han J."/>
            <person name="Chen A."/>
            <person name="Kyrpides N."/>
            <person name="Mavromatis K."/>
            <person name="Markowitz V."/>
            <person name="Palaniappan K."/>
            <person name="Ivanova N."/>
            <person name="Schaumberg A."/>
            <person name="Pati A."/>
            <person name="Liolios K."/>
            <person name="Nordberg H.P."/>
            <person name="Cantor M.N."/>
            <person name="Hua S.X."/>
            <person name="Woyke T."/>
        </authorList>
    </citation>
    <scope>NUCLEOTIDE SEQUENCE [LARGE SCALE GENOMIC DNA]</scope>
    <source>
        <strain evidence="1 2">DSM 14336</strain>
    </source>
</reference>
<organism evidence="1 2">
    <name type="scientific">Leisingera methylohalidivorans DSM 14336</name>
    <dbReference type="NCBI Taxonomy" id="999552"/>
    <lineage>
        <taxon>Bacteria</taxon>
        <taxon>Pseudomonadati</taxon>
        <taxon>Pseudomonadota</taxon>
        <taxon>Alphaproteobacteria</taxon>
        <taxon>Rhodobacterales</taxon>
        <taxon>Roseobacteraceae</taxon>
        <taxon>Leisingera</taxon>
    </lineage>
</organism>
<dbReference type="Proteomes" id="UP000018780">
    <property type="component" value="Chromosome"/>
</dbReference>
<keyword evidence="2" id="KW-1185">Reference proteome</keyword>
<evidence type="ECO:0000313" key="2">
    <source>
        <dbReference type="Proteomes" id="UP000018780"/>
    </source>
</evidence>
<dbReference type="PATRIC" id="fig|999552.6.peg.823"/>
<dbReference type="Gene3D" id="3.40.630.30">
    <property type="match status" value="1"/>
</dbReference>
<dbReference type="InterPro" id="IPR016181">
    <property type="entry name" value="Acyl_CoA_acyltransferase"/>
</dbReference>
<proteinExistence type="predicted"/>
<dbReference type="KEGG" id="lmd:METH_04155"/>
<dbReference type="SUPFAM" id="SSF55729">
    <property type="entry name" value="Acyl-CoA N-acyltransferases (Nat)"/>
    <property type="match status" value="1"/>
</dbReference>
<sequence>MPNVGHPCCDLLSGGASEDDIPAITALAREAHEESRYRHIPYSEEKERKLAMGAFEEGAPHIVLLAFKARAPVGLAACSVGEYHIGTDVRIASIQNISVSRSVRSALGGGRVALGLMQAVHRWAKAQGAQEVTLHGASGVDLQRLHKLAVRIGYEFAGGNYAQFVERN</sequence>
<dbReference type="EMBL" id="CP006773">
    <property type="protein sequence ID" value="AHD02883.1"/>
    <property type="molecule type" value="Genomic_DNA"/>
</dbReference>
<evidence type="ECO:0000313" key="1">
    <source>
        <dbReference type="EMBL" id="AHD02883.1"/>
    </source>
</evidence>
<dbReference type="AlphaFoldDB" id="V9VY64"/>
<protein>
    <recommendedName>
        <fullName evidence="3">N-acetyltransferase domain-containing protein</fullName>
    </recommendedName>
</protein>
<dbReference type="OrthoDB" id="7862812at2"/>
<dbReference type="HOGENOM" id="CLU_1600655_0_0_5"/>
<gene>
    <name evidence="1" type="ORF">METH_04155</name>
</gene>
<dbReference type="RefSeq" id="WP_024089127.1">
    <property type="nucleotide sequence ID" value="NC_023135.1"/>
</dbReference>
<evidence type="ECO:0008006" key="3">
    <source>
        <dbReference type="Google" id="ProtNLM"/>
    </source>
</evidence>
<name>V9VY64_9RHOB</name>